<gene>
    <name evidence="5" type="ORF">JZ751_016187</name>
</gene>
<dbReference type="Proteomes" id="UP000824540">
    <property type="component" value="Unassembled WGS sequence"/>
</dbReference>
<dbReference type="InterPro" id="IPR008979">
    <property type="entry name" value="Galactose-bd-like_sf"/>
</dbReference>
<name>A0A8T2MVQ4_9TELE</name>
<dbReference type="InterPro" id="IPR000421">
    <property type="entry name" value="FA58C"/>
</dbReference>
<dbReference type="Pfam" id="PF00754">
    <property type="entry name" value="F5_F8_type_C"/>
    <property type="match status" value="1"/>
</dbReference>
<dbReference type="OrthoDB" id="6369184at2759"/>
<dbReference type="EMBL" id="JAFBMS010000263">
    <property type="protein sequence ID" value="KAG9332054.1"/>
    <property type="molecule type" value="Genomic_DNA"/>
</dbReference>
<keyword evidence="2" id="KW-0812">Transmembrane</keyword>
<evidence type="ECO:0000256" key="2">
    <source>
        <dbReference type="SAM" id="Phobius"/>
    </source>
</evidence>
<evidence type="ECO:0000313" key="6">
    <source>
        <dbReference type="Proteomes" id="UP000824540"/>
    </source>
</evidence>
<sequence>MERGTHFSSQEFRAYCPAGCKDVTGDIWGQSSQGYRDTSVLCKAAVHAGVVSDDLGGPVTVFRQRSITLYEASFANGLLSKTGSLSEKKLVFRKGKQCPGSTQCPHTILRNENTHCHMAAGMSVERERCDPRGPVELRCAFMTKRDIVLGMGDTLYSALLYSFSPFIPPSLHPSLHAECDIQLPVLSHNVSTSWEEVDSLGRRILWSPRNKDSRGQALPWVADRGDPEPWLLLELQERSSVTGKHKPADSHASPSGCSTYWSSRRHVRKLGALTLLRFSKGEMHDSDTLLPSFAIQPLPVCFLHPESEEDYDSELHCFYSADPGILTKGWSSGSSSFYVESFTLFYSKDNKNWKAYKATLSKEKKVFLGNSDSSQEVLNSLIPPVVARYLLLRPQQWHHRAAANVQVLGCPLIRPRTPYGSPPRNEVPTVMAPYGPVTSERPDVEKKPAQKSSHPVTLVVVGVVLVLIVCVAALLAGLCWKRR</sequence>
<dbReference type="PROSITE" id="PS50820">
    <property type="entry name" value="LCCL"/>
    <property type="match status" value="1"/>
</dbReference>
<feature type="domain" description="LCCL" evidence="4">
    <location>
        <begin position="1"/>
        <end position="90"/>
    </location>
</feature>
<keyword evidence="6" id="KW-1185">Reference proteome</keyword>
<keyword evidence="2" id="KW-0472">Membrane</keyword>
<dbReference type="PROSITE" id="PS50022">
    <property type="entry name" value="FA58C_3"/>
    <property type="match status" value="1"/>
</dbReference>
<dbReference type="AlphaFoldDB" id="A0A8T2MVQ4"/>
<dbReference type="InterPro" id="IPR036609">
    <property type="entry name" value="LCCL_sf"/>
</dbReference>
<dbReference type="InterPro" id="IPR004043">
    <property type="entry name" value="LCCL"/>
</dbReference>
<dbReference type="GO" id="GO:0005886">
    <property type="term" value="C:plasma membrane"/>
    <property type="evidence" value="ECO:0007669"/>
    <property type="project" value="TreeGrafter"/>
</dbReference>
<dbReference type="GO" id="GO:0038023">
    <property type="term" value="F:signaling receptor activity"/>
    <property type="evidence" value="ECO:0007669"/>
    <property type="project" value="TreeGrafter"/>
</dbReference>
<keyword evidence="1" id="KW-1015">Disulfide bond</keyword>
<protein>
    <submittedName>
        <fullName evidence="5">Uncharacterized protein</fullName>
    </submittedName>
</protein>
<dbReference type="SMART" id="SM00603">
    <property type="entry name" value="LCCL"/>
    <property type="match status" value="1"/>
</dbReference>
<dbReference type="Gene3D" id="2.170.130.20">
    <property type="entry name" value="LCCL-like domain"/>
    <property type="match status" value="1"/>
</dbReference>
<dbReference type="InterPro" id="IPR050633">
    <property type="entry name" value="Neuropilin_MCO_CoagFactor"/>
</dbReference>
<dbReference type="PANTHER" id="PTHR46806:SF6">
    <property type="entry name" value="DISCOIDIN, CUB AND LCCL DOMAIN CONTAINING 1"/>
    <property type="match status" value="1"/>
</dbReference>
<organism evidence="5 6">
    <name type="scientific">Albula glossodonta</name>
    <name type="common">roundjaw bonefish</name>
    <dbReference type="NCBI Taxonomy" id="121402"/>
    <lineage>
        <taxon>Eukaryota</taxon>
        <taxon>Metazoa</taxon>
        <taxon>Chordata</taxon>
        <taxon>Craniata</taxon>
        <taxon>Vertebrata</taxon>
        <taxon>Euteleostomi</taxon>
        <taxon>Actinopterygii</taxon>
        <taxon>Neopterygii</taxon>
        <taxon>Teleostei</taxon>
        <taxon>Albuliformes</taxon>
        <taxon>Albulidae</taxon>
        <taxon>Albula</taxon>
    </lineage>
</organism>
<reference evidence="5" key="1">
    <citation type="thesis" date="2021" institute="BYU ScholarsArchive" country="Provo, UT, USA">
        <title>Applications of and Algorithms for Genome Assembly and Genomic Analyses with an Emphasis on Marine Teleosts.</title>
        <authorList>
            <person name="Pickett B.D."/>
        </authorList>
    </citation>
    <scope>NUCLEOTIDE SEQUENCE</scope>
    <source>
        <strain evidence="5">HI-2016</strain>
    </source>
</reference>
<dbReference type="SUPFAM" id="SSF69848">
    <property type="entry name" value="LCCL domain"/>
    <property type="match status" value="1"/>
</dbReference>
<dbReference type="Gene3D" id="2.60.120.260">
    <property type="entry name" value="Galactose-binding domain-like"/>
    <property type="match status" value="1"/>
</dbReference>
<evidence type="ECO:0000259" key="4">
    <source>
        <dbReference type="PROSITE" id="PS50820"/>
    </source>
</evidence>
<dbReference type="Pfam" id="PF03815">
    <property type="entry name" value="LCCL"/>
    <property type="match status" value="1"/>
</dbReference>
<feature type="transmembrane region" description="Helical" evidence="2">
    <location>
        <begin position="456"/>
        <end position="480"/>
    </location>
</feature>
<accession>A0A8T2MVQ4</accession>
<evidence type="ECO:0000256" key="1">
    <source>
        <dbReference type="ARBA" id="ARBA00023157"/>
    </source>
</evidence>
<dbReference type="PANTHER" id="PTHR46806">
    <property type="entry name" value="F5/8 TYPE C DOMAIN-CONTAINING PROTEIN"/>
    <property type="match status" value="1"/>
</dbReference>
<comment type="caution">
    <text evidence="5">The sequence shown here is derived from an EMBL/GenBank/DDBJ whole genome shotgun (WGS) entry which is preliminary data.</text>
</comment>
<proteinExistence type="predicted"/>
<evidence type="ECO:0000259" key="3">
    <source>
        <dbReference type="PROSITE" id="PS50022"/>
    </source>
</evidence>
<feature type="domain" description="F5/8 type C" evidence="3">
    <location>
        <begin position="324"/>
        <end position="410"/>
    </location>
</feature>
<keyword evidence="2" id="KW-1133">Transmembrane helix</keyword>
<dbReference type="SUPFAM" id="SSF49785">
    <property type="entry name" value="Galactose-binding domain-like"/>
    <property type="match status" value="1"/>
</dbReference>
<evidence type="ECO:0000313" key="5">
    <source>
        <dbReference type="EMBL" id="KAG9332054.1"/>
    </source>
</evidence>